<accession>A0A319EFK1</accession>
<dbReference type="Proteomes" id="UP000248423">
    <property type="component" value="Unassembled WGS sequence"/>
</dbReference>
<keyword evidence="3" id="KW-1185">Reference proteome</keyword>
<dbReference type="STRING" id="1448318.A0A319EFK1"/>
<sequence length="102" mass="11521">MNTQNTGFVTQVMYEGSCALTKRWNLAIHLIINVLSTAILAASNYCMQSLVAPSREEVDKYHAQKRRLDIGVPSIRNLSAVGRYRTVLWFVLLITATPFHLL</sequence>
<dbReference type="OrthoDB" id="5429634at2759"/>
<organism evidence="2 3">
    <name type="scientific">Aspergillus sclerotiicarbonarius (strain CBS 121057 / IBT 28362)</name>
    <dbReference type="NCBI Taxonomy" id="1448318"/>
    <lineage>
        <taxon>Eukaryota</taxon>
        <taxon>Fungi</taxon>
        <taxon>Dikarya</taxon>
        <taxon>Ascomycota</taxon>
        <taxon>Pezizomycotina</taxon>
        <taxon>Eurotiomycetes</taxon>
        <taxon>Eurotiomycetidae</taxon>
        <taxon>Eurotiales</taxon>
        <taxon>Aspergillaceae</taxon>
        <taxon>Aspergillus</taxon>
        <taxon>Aspergillus subgen. Circumdati</taxon>
    </lineage>
</organism>
<dbReference type="VEuPathDB" id="FungiDB:BO78DRAFT_74851"/>
<reference evidence="2 3" key="1">
    <citation type="submission" date="2018-02" db="EMBL/GenBank/DDBJ databases">
        <title>The genomes of Aspergillus section Nigri reveals drivers in fungal speciation.</title>
        <authorList>
            <consortium name="DOE Joint Genome Institute"/>
            <person name="Vesth T.C."/>
            <person name="Nybo J."/>
            <person name="Theobald S."/>
            <person name="Brandl J."/>
            <person name="Frisvad J.C."/>
            <person name="Nielsen K.F."/>
            <person name="Lyhne E.K."/>
            <person name="Kogle M.E."/>
            <person name="Kuo A."/>
            <person name="Riley R."/>
            <person name="Clum A."/>
            <person name="Nolan M."/>
            <person name="Lipzen A."/>
            <person name="Salamov A."/>
            <person name="Henrissat B."/>
            <person name="Wiebenga A."/>
            <person name="De vries R.P."/>
            <person name="Grigoriev I.V."/>
            <person name="Mortensen U.H."/>
            <person name="Andersen M.R."/>
            <person name="Baker S.E."/>
        </authorList>
    </citation>
    <scope>NUCLEOTIDE SEQUENCE [LARGE SCALE GENOMIC DNA]</scope>
    <source>
        <strain evidence="2 3">CBS 121057</strain>
    </source>
</reference>
<gene>
    <name evidence="2" type="ORF">BO78DRAFT_74851</name>
</gene>
<protein>
    <recommendedName>
        <fullName evidence="1">DUF6536 domain-containing protein</fullName>
    </recommendedName>
</protein>
<dbReference type="EMBL" id="KZ826335">
    <property type="protein sequence ID" value="PYI08291.1"/>
    <property type="molecule type" value="Genomic_DNA"/>
</dbReference>
<evidence type="ECO:0000259" key="1">
    <source>
        <dbReference type="Pfam" id="PF20163"/>
    </source>
</evidence>
<evidence type="ECO:0000313" key="2">
    <source>
        <dbReference type="EMBL" id="PYI08291.1"/>
    </source>
</evidence>
<dbReference type="PANTHER" id="PTHR35395">
    <property type="entry name" value="DUF6536 DOMAIN-CONTAINING PROTEIN"/>
    <property type="match status" value="1"/>
</dbReference>
<name>A0A319EFK1_ASPSB</name>
<evidence type="ECO:0000313" key="3">
    <source>
        <dbReference type="Proteomes" id="UP000248423"/>
    </source>
</evidence>
<dbReference type="PANTHER" id="PTHR35395:SF1">
    <property type="entry name" value="DUF6536 DOMAIN-CONTAINING PROTEIN"/>
    <property type="match status" value="1"/>
</dbReference>
<feature type="domain" description="DUF6536" evidence="1">
    <location>
        <begin position="9"/>
        <end position="102"/>
    </location>
</feature>
<dbReference type="InterPro" id="IPR046623">
    <property type="entry name" value="DUF6536"/>
</dbReference>
<dbReference type="Pfam" id="PF20163">
    <property type="entry name" value="DUF6536"/>
    <property type="match status" value="1"/>
</dbReference>
<dbReference type="AlphaFoldDB" id="A0A319EFK1"/>
<proteinExistence type="predicted"/>